<gene>
    <name evidence="3" type="ORF">QTJ16_005590</name>
    <name evidence="2" type="ORF">QTJ16_006243</name>
</gene>
<feature type="region of interest" description="Disordered" evidence="1">
    <location>
        <begin position="398"/>
        <end position="422"/>
    </location>
</feature>
<evidence type="ECO:0000313" key="4">
    <source>
        <dbReference type="Proteomes" id="UP001285354"/>
    </source>
</evidence>
<dbReference type="EMBL" id="JAUBYV010000010">
    <property type="protein sequence ID" value="KAK2624293.1"/>
    <property type="molecule type" value="Genomic_DNA"/>
</dbReference>
<evidence type="ECO:0000313" key="2">
    <source>
        <dbReference type="EMBL" id="KAK2624293.1"/>
    </source>
</evidence>
<feature type="region of interest" description="Disordered" evidence="1">
    <location>
        <begin position="1"/>
        <end position="43"/>
    </location>
</feature>
<comment type="caution">
    <text evidence="3">The sequence shown here is derived from an EMBL/GenBank/DDBJ whole genome shotgun (WGS) entry which is preliminary data.</text>
</comment>
<reference evidence="3" key="1">
    <citation type="submission" date="2023-06" db="EMBL/GenBank/DDBJ databases">
        <title>Draft genome of Marssonina rosae.</title>
        <authorList>
            <person name="Cheng Q."/>
        </authorList>
    </citation>
    <scope>NUCLEOTIDE SEQUENCE</scope>
    <source>
        <strain evidence="3">R4</strain>
    </source>
</reference>
<feature type="compositionally biased region" description="Basic and acidic residues" evidence="1">
    <location>
        <begin position="399"/>
        <end position="413"/>
    </location>
</feature>
<dbReference type="AlphaFoldDB" id="A0AAD9SWT9"/>
<keyword evidence="4" id="KW-1185">Reference proteome</keyword>
<organism evidence="3 4">
    <name type="scientific">Diplocarpon rosae</name>
    <dbReference type="NCBI Taxonomy" id="946125"/>
    <lineage>
        <taxon>Eukaryota</taxon>
        <taxon>Fungi</taxon>
        <taxon>Dikarya</taxon>
        <taxon>Ascomycota</taxon>
        <taxon>Pezizomycotina</taxon>
        <taxon>Leotiomycetes</taxon>
        <taxon>Helotiales</taxon>
        <taxon>Drepanopezizaceae</taxon>
        <taxon>Diplocarpon</taxon>
    </lineage>
</organism>
<dbReference type="Proteomes" id="UP001285354">
    <property type="component" value="Unassembled WGS sequence"/>
</dbReference>
<feature type="region of interest" description="Disordered" evidence="1">
    <location>
        <begin position="450"/>
        <end position="481"/>
    </location>
</feature>
<dbReference type="EMBL" id="JAUBYV010000008">
    <property type="protein sequence ID" value="KAK2625221.1"/>
    <property type="molecule type" value="Genomic_DNA"/>
</dbReference>
<evidence type="ECO:0000313" key="3">
    <source>
        <dbReference type="EMBL" id="KAK2625221.1"/>
    </source>
</evidence>
<accession>A0AAD9SWT9</accession>
<sequence>MPQARSQSSRVPGDLQSKQPSISLQSRVSSSPGMILQDSSRPKLQKYSCVRNRHHPESSPSVQAYRQQQYHTDNIDTSSIAESDGSATMVPWWSTKSRDGRGNIIKQGLTECNHREISLGCSLIAAAWISGNCGLEMMFWPEEDELKLGEAVTTCWTMVQDSEQSAGFEAHMLERLVARKMRDYVGDRRSDLLRRIRENVGNAFCSHPDVLNPETRESFWKMMAQDHAILSPDPREPGVKKWTSDILVKCLTLLYQVKGHWAQCSHSDVLSWFNPLSGTTMVIIATMIMLACREQGQGAKSVPTSIENDAPLFNSVRDSWNRMAFERRQVILIGVAKKMDKVLVGRLIATHEKPIETPYDGNLDDLLDDPDFAGLPGSSIQELAQKMRRQNMPLRKVQGHIDQDDEPSSKEDQSTFQSELESDSFDMEDADCFDDNLNDRIELPKLKQSEPQLEKQAPIHQRKRKVATRLQSSKMASISERPISKKTRSAFESSTKCLEVQWVRSKESLELAHVFELKDTMSWPDLMETIGMDVTETIFAVSQAKWDKYQRSGDSFALCNEEDLQKLRERFRSDPTWKTVVLYDATGQWQHSPS</sequence>
<proteinExistence type="predicted"/>
<protein>
    <submittedName>
        <fullName evidence="3">Uncharacterized protein</fullName>
    </submittedName>
</protein>
<evidence type="ECO:0000256" key="1">
    <source>
        <dbReference type="SAM" id="MobiDB-lite"/>
    </source>
</evidence>
<feature type="compositionally biased region" description="Polar residues" evidence="1">
    <location>
        <begin position="1"/>
        <end position="32"/>
    </location>
</feature>
<name>A0AAD9SWT9_9HELO</name>